<proteinExistence type="predicted"/>
<dbReference type="Proteomes" id="UP000241818">
    <property type="component" value="Unassembled WGS sequence"/>
</dbReference>
<dbReference type="STRING" id="857342.A0A2T3AXD7"/>
<dbReference type="InParanoid" id="A0A2T3AXD7"/>
<dbReference type="OrthoDB" id="5148338at2759"/>
<dbReference type="RefSeq" id="XP_024719312.1">
    <property type="nucleotide sequence ID" value="XM_024865448.1"/>
</dbReference>
<name>A0A2T3AXD7_AMORE</name>
<keyword evidence="2" id="KW-1185">Reference proteome</keyword>
<protein>
    <submittedName>
        <fullName evidence="1">Uncharacterized protein</fullName>
    </submittedName>
</protein>
<dbReference type="AlphaFoldDB" id="A0A2T3AXD7"/>
<accession>A0A2T3AXD7</accession>
<evidence type="ECO:0000313" key="1">
    <source>
        <dbReference type="EMBL" id="PSS13321.1"/>
    </source>
</evidence>
<gene>
    <name evidence="1" type="ORF">M430DRAFT_267826</name>
</gene>
<dbReference type="EMBL" id="KZ679014">
    <property type="protein sequence ID" value="PSS13321.1"/>
    <property type="molecule type" value="Genomic_DNA"/>
</dbReference>
<evidence type="ECO:0000313" key="2">
    <source>
        <dbReference type="Proteomes" id="UP000241818"/>
    </source>
</evidence>
<dbReference type="GeneID" id="36573529"/>
<sequence>MRYSWTCLSQDPGSEIIGIFYDVLPVKSSRGIENIGVTKDHKPGPSPATMPALPRIPTLHYIPQIRGGITTGGYLSIGNLCYIQSLKVRRSGARLTGMSITHDDGEIEILGQWDPSSPSPISEIYNRYDGVLTSIAFSFVGEDEASWFVDGISVGVDHSILSGDSLHWRVFDIGGMDKVGFFASSSD</sequence>
<reference evidence="1 2" key="1">
    <citation type="journal article" date="2018" name="New Phytol.">
        <title>Comparative genomics and transcriptomics depict ericoid mycorrhizal fungi as versatile saprotrophs and plant mutualists.</title>
        <authorList>
            <person name="Martino E."/>
            <person name="Morin E."/>
            <person name="Grelet G.A."/>
            <person name="Kuo A."/>
            <person name="Kohler A."/>
            <person name="Daghino S."/>
            <person name="Barry K.W."/>
            <person name="Cichocki N."/>
            <person name="Clum A."/>
            <person name="Dockter R.B."/>
            <person name="Hainaut M."/>
            <person name="Kuo R.C."/>
            <person name="LaButti K."/>
            <person name="Lindahl B.D."/>
            <person name="Lindquist E.A."/>
            <person name="Lipzen A."/>
            <person name="Khouja H.R."/>
            <person name="Magnuson J."/>
            <person name="Murat C."/>
            <person name="Ohm R.A."/>
            <person name="Singer S.W."/>
            <person name="Spatafora J.W."/>
            <person name="Wang M."/>
            <person name="Veneault-Fourrey C."/>
            <person name="Henrissat B."/>
            <person name="Grigoriev I.V."/>
            <person name="Martin F.M."/>
            <person name="Perotto S."/>
        </authorList>
    </citation>
    <scope>NUCLEOTIDE SEQUENCE [LARGE SCALE GENOMIC DNA]</scope>
    <source>
        <strain evidence="1 2">ATCC 22711</strain>
    </source>
</reference>
<organism evidence="1 2">
    <name type="scientific">Amorphotheca resinae ATCC 22711</name>
    <dbReference type="NCBI Taxonomy" id="857342"/>
    <lineage>
        <taxon>Eukaryota</taxon>
        <taxon>Fungi</taxon>
        <taxon>Dikarya</taxon>
        <taxon>Ascomycota</taxon>
        <taxon>Pezizomycotina</taxon>
        <taxon>Leotiomycetes</taxon>
        <taxon>Helotiales</taxon>
        <taxon>Amorphothecaceae</taxon>
        <taxon>Amorphotheca</taxon>
    </lineage>
</organism>